<dbReference type="Gene3D" id="3.30.160.670">
    <property type="match status" value="1"/>
</dbReference>
<keyword evidence="1" id="KW-0732">Signal</keyword>
<name>A0A9D1GF07_9BACT</name>
<dbReference type="Pfam" id="PF13590">
    <property type="entry name" value="DUF4136"/>
    <property type="match status" value="1"/>
</dbReference>
<dbReference type="EMBL" id="DVKT01000035">
    <property type="protein sequence ID" value="HIT39322.1"/>
    <property type="molecule type" value="Genomic_DNA"/>
</dbReference>
<comment type="caution">
    <text evidence="3">The sequence shown here is derived from an EMBL/GenBank/DDBJ whole genome shotgun (WGS) entry which is preliminary data.</text>
</comment>
<evidence type="ECO:0000256" key="1">
    <source>
        <dbReference type="SAM" id="SignalP"/>
    </source>
</evidence>
<accession>A0A9D1GF07</accession>
<reference evidence="3" key="1">
    <citation type="submission" date="2020-10" db="EMBL/GenBank/DDBJ databases">
        <authorList>
            <person name="Gilroy R."/>
        </authorList>
    </citation>
    <scope>NUCLEOTIDE SEQUENCE</scope>
    <source>
        <strain evidence="3">21143</strain>
    </source>
</reference>
<dbReference type="PROSITE" id="PS51257">
    <property type="entry name" value="PROKAR_LIPOPROTEIN"/>
    <property type="match status" value="1"/>
</dbReference>
<feature type="chain" id="PRO_5039659223" evidence="1">
    <location>
        <begin position="20"/>
        <end position="209"/>
    </location>
</feature>
<gene>
    <name evidence="3" type="ORF">IAD06_04730</name>
</gene>
<evidence type="ECO:0000313" key="4">
    <source>
        <dbReference type="Proteomes" id="UP000886722"/>
    </source>
</evidence>
<dbReference type="InterPro" id="IPR025411">
    <property type="entry name" value="DUF4136"/>
</dbReference>
<proteinExistence type="predicted"/>
<feature type="signal peptide" evidence="1">
    <location>
        <begin position="1"/>
        <end position="19"/>
    </location>
</feature>
<dbReference type="AlphaFoldDB" id="A0A9D1GF07"/>
<reference evidence="3" key="2">
    <citation type="journal article" date="2021" name="PeerJ">
        <title>Extensive microbial diversity within the chicken gut microbiome revealed by metagenomics and culture.</title>
        <authorList>
            <person name="Gilroy R."/>
            <person name="Ravi A."/>
            <person name="Getino M."/>
            <person name="Pursley I."/>
            <person name="Horton D.L."/>
            <person name="Alikhan N.F."/>
            <person name="Baker D."/>
            <person name="Gharbi K."/>
            <person name="Hall N."/>
            <person name="Watson M."/>
            <person name="Adriaenssens E.M."/>
            <person name="Foster-Nyarko E."/>
            <person name="Jarju S."/>
            <person name="Secka A."/>
            <person name="Antonio M."/>
            <person name="Oren A."/>
            <person name="Chaudhuri R.R."/>
            <person name="La Ragione R."/>
            <person name="Hildebrand F."/>
            <person name="Pallen M.J."/>
        </authorList>
    </citation>
    <scope>NUCLEOTIDE SEQUENCE</scope>
    <source>
        <strain evidence="3">21143</strain>
    </source>
</reference>
<dbReference type="Proteomes" id="UP000886722">
    <property type="component" value="Unassembled WGS sequence"/>
</dbReference>
<organism evidence="3 4">
    <name type="scientific">Candidatus Caccoplasma intestinavium</name>
    <dbReference type="NCBI Taxonomy" id="2840716"/>
    <lineage>
        <taxon>Bacteria</taxon>
        <taxon>Pseudomonadati</taxon>
        <taxon>Bacteroidota</taxon>
        <taxon>Bacteroidia</taxon>
        <taxon>Bacteroidales</taxon>
        <taxon>Bacteroidaceae</taxon>
        <taxon>Bacteroidaceae incertae sedis</taxon>
        <taxon>Candidatus Caccoplasma</taxon>
    </lineage>
</organism>
<feature type="domain" description="DUF4136" evidence="2">
    <location>
        <begin position="32"/>
        <end position="202"/>
    </location>
</feature>
<evidence type="ECO:0000259" key="2">
    <source>
        <dbReference type="Pfam" id="PF13590"/>
    </source>
</evidence>
<protein>
    <submittedName>
        <fullName evidence="3">DUF4136 domain-containing protein</fullName>
    </submittedName>
</protein>
<sequence>MKKLTPLLLVLLLMASCQKDPDTSKLSGNFLVYTDYDTSENFKDFDTFYIPDSILLITSSKTPSYWNNEQSQELLTTVIDNMTKYGYNQVMDKEFADVGIQVSYIESTYYFTNYSSPYWWWDYPGYWYPGYWGGYWNSWYYPYTVSYNYTTGSLLIEMIKLDTQSKKIPIIWNAYMSGLLYSSNRINLQLAVDAVDQAFEQSSYLNKQN</sequence>
<evidence type="ECO:0000313" key="3">
    <source>
        <dbReference type="EMBL" id="HIT39322.1"/>
    </source>
</evidence>